<reference evidence="6" key="1">
    <citation type="journal article" date="2019" name="Int. J. Syst. Evol. Microbiol.">
        <title>The Global Catalogue of Microorganisms (GCM) 10K type strain sequencing project: providing services to taxonomists for standard genome sequencing and annotation.</title>
        <authorList>
            <consortium name="The Broad Institute Genomics Platform"/>
            <consortium name="The Broad Institute Genome Sequencing Center for Infectious Disease"/>
            <person name="Wu L."/>
            <person name="Ma J."/>
        </authorList>
    </citation>
    <scope>NUCLEOTIDE SEQUENCE [LARGE SCALE GENOMIC DNA]</scope>
    <source>
        <strain evidence="6">IBRC-M 10813</strain>
    </source>
</reference>
<dbReference type="PROSITE" id="PS50893">
    <property type="entry name" value="ABC_TRANSPORTER_2"/>
    <property type="match status" value="1"/>
</dbReference>
<dbReference type="SUPFAM" id="SSF52540">
    <property type="entry name" value="P-loop containing nucleoside triphosphate hydrolases"/>
    <property type="match status" value="1"/>
</dbReference>
<dbReference type="PANTHER" id="PTHR42788">
    <property type="entry name" value="TAURINE IMPORT ATP-BINDING PROTEIN-RELATED"/>
    <property type="match status" value="1"/>
</dbReference>
<dbReference type="SMART" id="SM00382">
    <property type="entry name" value="AAA"/>
    <property type="match status" value="1"/>
</dbReference>
<sequence length="255" mass="28575">MTACAIEANRATKTYLSRQDQVEALEPISFQINPGEFVSFIGSSGCGKSTVLSLVAGLIPPTSGEIFLFGRPVDGPSDRISYMLQQDCLLDWRTVEENITLGLEFRGLKNKKTAGHARYLLQELGLGHTLHQYPSQLSGGMRQRVALVRTLAVQPELLLLDEPFSALDYQNKLHLEELLVNVLKGQRMTVLLVTHDLEEALALSDRIYVMGGHPGHIRRTLEVPEEIRQATPLSARDRPSFRPLFNELWKEIDQT</sequence>
<gene>
    <name evidence="5" type="ORF">ACFOUO_16575</name>
</gene>
<dbReference type="InterPro" id="IPR027417">
    <property type="entry name" value="P-loop_NTPase"/>
</dbReference>
<keyword evidence="1" id="KW-0813">Transport</keyword>
<dbReference type="InterPro" id="IPR050166">
    <property type="entry name" value="ABC_transporter_ATP-bind"/>
</dbReference>
<dbReference type="RefSeq" id="WP_380706219.1">
    <property type="nucleotide sequence ID" value="NZ_JBHSAP010000018.1"/>
</dbReference>
<evidence type="ECO:0000256" key="2">
    <source>
        <dbReference type="ARBA" id="ARBA00022741"/>
    </source>
</evidence>
<keyword evidence="2" id="KW-0547">Nucleotide-binding</keyword>
<name>A0ABV8JM55_9BACL</name>
<dbReference type="InterPro" id="IPR003593">
    <property type="entry name" value="AAA+_ATPase"/>
</dbReference>
<feature type="domain" description="ABC transporter" evidence="4">
    <location>
        <begin position="6"/>
        <end position="237"/>
    </location>
</feature>
<dbReference type="Pfam" id="PF00005">
    <property type="entry name" value="ABC_tran"/>
    <property type="match status" value="1"/>
</dbReference>
<dbReference type="InterPro" id="IPR017871">
    <property type="entry name" value="ABC_transporter-like_CS"/>
</dbReference>
<dbReference type="Proteomes" id="UP001595843">
    <property type="component" value="Unassembled WGS sequence"/>
</dbReference>
<evidence type="ECO:0000256" key="3">
    <source>
        <dbReference type="ARBA" id="ARBA00022840"/>
    </source>
</evidence>
<dbReference type="PANTHER" id="PTHR42788:SF21">
    <property type="entry name" value="ABC TRANSPORTER ATP-BINDING PROTEIN"/>
    <property type="match status" value="1"/>
</dbReference>
<protein>
    <submittedName>
        <fullName evidence="5">ABC transporter ATP-binding protein</fullName>
    </submittedName>
</protein>
<comment type="caution">
    <text evidence="5">The sequence shown here is derived from an EMBL/GenBank/DDBJ whole genome shotgun (WGS) entry which is preliminary data.</text>
</comment>
<evidence type="ECO:0000259" key="4">
    <source>
        <dbReference type="PROSITE" id="PS50893"/>
    </source>
</evidence>
<proteinExistence type="predicted"/>
<evidence type="ECO:0000313" key="6">
    <source>
        <dbReference type="Proteomes" id="UP001595843"/>
    </source>
</evidence>
<dbReference type="InterPro" id="IPR003439">
    <property type="entry name" value="ABC_transporter-like_ATP-bd"/>
</dbReference>
<dbReference type="PROSITE" id="PS00211">
    <property type="entry name" value="ABC_TRANSPORTER_1"/>
    <property type="match status" value="1"/>
</dbReference>
<dbReference type="EMBL" id="JBHSAP010000018">
    <property type="protein sequence ID" value="MFC4078414.1"/>
    <property type="molecule type" value="Genomic_DNA"/>
</dbReference>
<dbReference type="Gene3D" id="3.40.50.300">
    <property type="entry name" value="P-loop containing nucleotide triphosphate hydrolases"/>
    <property type="match status" value="1"/>
</dbReference>
<organism evidence="5 6">
    <name type="scientific">Salinithrix halophila</name>
    <dbReference type="NCBI Taxonomy" id="1485204"/>
    <lineage>
        <taxon>Bacteria</taxon>
        <taxon>Bacillati</taxon>
        <taxon>Bacillota</taxon>
        <taxon>Bacilli</taxon>
        <taxon>Bacillales</taxon>
        <taxon>Thermoactinomycetaceae</taxon>
        <taxon>Salinithrix</taxon>
    </lineage>
</organism>
<evidence type="ECO:0000256" key="1">
    <source>
        <dbReference type="ARBA" id="ARBA00022448"/>
    </source>
</evidence>
<keyword evidence="3 5" id="KW-0067">ATP-binding</keyword>
<accession>A0ABV8JM55</accession>
<dbReference type="GO" id="GO:0005524">
    <property type="term" value="F:ATP binding"/>
    <property type="evidence" value="ECO:0007669"/>
    <property type="project" value="UniProtKB-KW"/>
</dbReference>
<keyword evidence="6" id="KW-1185">Reference proteome</keyword>
<evidence type="ECO:0000313" key="5">
    <source>
        <dbReference type="EMBL" id="MFC4078414.1"/>
    </source>
</evidence>
<dbReference type="CDD" id="cd03293">
    <property type="entry name" value="ABC_NrtD_SsuB_transporters"/>
    <property type="match status" value="1"/>
</dbReference>